<keyword evidence="3" id="KW-1185">Reference proteome</keyword>
<evidence type="ECO:0000313" key="3">
    <source>
        <dbReference type="Proteomes" id="UP000249518"/>
    </source>
</evidence>
<organism evidence="2 3">
    <name type="scientific">Flavobacterium lacus</name>
    <dbReference type="NCBI Taxonomy" id="1353778"/>
    <lineage>
        <taxon>Bacteria</taxon>
        <taxon>Pseudomonadati</taxon>
        <taxon>Bacteroidota</taxon>
        <taxon>Flavobacteriia</taxon>
        <taxon>Flavobacteriales</taxon>
        <taxon>Flavobacteriaceae</taxon>
        <taxon>Flavobacterium</taxon>
    </lineage>
</organism>
<evidence type="ECO:0000313" key="2">
    <source>
        <dbReference type="EMBL" id="RAR47211.1"/>
    </source>
</evidence>
<protein>
    <submittedName>
        <fullName evidence="2">Uncharacterized protein</fullName>
    </submittedName>
</protein>
<evidence type="ECO:0000256" key="1">
    <source>
        <dbReference type="SAM" id="Phobius"/>
    </source>
</evidence>
<sequence length="75" mass="8393">MKKYISNQITTVYIFLFSLSTISLYADDFGPGFPIGNDPGEEAPATPIDGWVPFMLVIALGLLFYYTHKKNEVKS</sequence>
<dbReference type="AlphaFoldDB" id="A0A328WLW1"/>
<proteinExistence type="predicted"/>
<comment type="caution">
    <text evidence="2">The sequence shown here is derived from an EMBL/GenBank/DDBJ whole genome shotgun (WGS) entry which is preliminary data.</text>
</comment>
<accession>A0A328WLW1</accession>
<gene>
    <name evidence="2" type="ORF">B0I10_1104</name>
</gene>
<keyword evidence="1" id="KW-1133">Transmembrane helix</keyword>
<keyword evidence="1" id="KW-0472">Membrane</keyword>
<dbReference type="EMBL" id="QLSV01000010">
    <property type="protein sequence ID" value="RAR47211.1"/>
    <property type="molecule type" value="Genomic_DNA"/>
</dbReference>
<dbReference type="RefSeq" id="WP_112086488.1">
    <property type="nucleotide sequence ID" value="NZ_QLSV01000010.1"/>
</dbReference>
<keyword evidence="1" id="KW-0812">Transmembrane</keyword>
<dbReference type="OrthoDB" id="1381608at2"/>
<dbReference type="Proteomes" id="UP000249518">
    <property type="component" value="Unassembled WGS sequence"/>
</dbReference>
<reference evidence="2 3" key="1">
    <citation type="submission" date="2018-06" db="EMBL/GenBank/DDBJ databases">
        <title>Genomic Encyclopedia of Type Strains, Phase III (KMG-III): the genomes of soil and plant-associated and newly described type strains.</title>
        <authorList>
            <person name="Whitman W."/>
        </authorList>
    </citation>
    <scope>NUCLEOTIDE SEQUENCE [LARGE SCALE GENOMIC DNA]</scope>
    <source>
        <strain evidence="2 3">CGMCC 1.12504</strain>
    </source>
</reference>
<feature type="transmembrane region" description="Helical" evidence="1">
    <location>
        <begin position="50"/>
        <end position="67"/>
    </location>
</feature>
<name>A0A328WLW1_9FLAO</name>